<keyword evidence="2" id="KW-1185">Reference proteome</keyword>
<accession>A0A0D2L0M5</accession>
<sequence>MNFPRDTHARACAARIRCPIQPYPILSLPASQAPAWGRTHMRRCRLTELERARAASARLLPSKPPPPPCAKPALLASASASAAAPPAAAAHRRRCPRRIRAAHSAGWHADVADAGAALRFSTCQAHARMGLRRRNSTRGRLEGGPPARSGVCARVGVGARALAPLTDCGSQRAKIGRDRTHRPRVAPTARPRVRAWRRWALAAARGRGRRSGQVARDWPSRPGAQAAIARCISIGDRVGQAT</sequence>
<name>A0A0D2L0M5_HYPSF</name>
<dbReference type="AlphaFoldDB" id="A0A0D2L0M5"/>
<proteinExistence type="predicted"/>
<organism evidence="1 2">
    <name type="scientific">Hypholoma sublateritium (strain FD-334 SS-4)</name>
    <dbReference type="NCBI Taxonomy" id="945553"/>
    <lineage>
        <taxon>Eukaryota</taxon>
        <taxon>Fungi</taxon>
        <taxon>Dikarya</taxon>
        <taxon>Basidiomycota</taxon>
        <taxon>Agaricomycotina</taxon>
        <taxon>Agaricomycetes</taxon>
        <taxon>Agaricomycetidae</taxon>
        <taxon>Agaricales</taxon>
        <taxon>Agaricineae</taxon>
        <taxon>Strophariaceae</taxon>
        <taxon>Hypholoma</taxon>
    </lineage>
</organism>
<evidence type="ECO:0000313" key="2">
    <source>
        <dbReference type="Proteomes" id="UP000054270"/>
    </source>
</evidence>
<dbReference type="Proteomes" id="UP000054270">
    <property type="component" value="Unassembled WGS sequence"/>
</dbReference>
<gene>
    <name evidence="1" type="ORF">HYPSUDRAFT_818823</name>
</gene>
<dbReference type="EMBL" id="KN817569">
    <property type="protein sequence ID" value="KJA20187.1"/>
    <property type="molecule type" value="Genomic_DNA"/>
</dbReference>
<reference evidence="2" key="1">
    <citation type="submission" date="2014-04" db="EMBL/GenBank/DDBJ databases">
        <title>Evolutionary Origins and Diversification of the Mycorrhizal Mutualists.</title>
        <authorList>
            <consortium name="DOE Joint Genome Institute"/>
            <consortium name="Mycorrhizal Genomics Consortium"/>
            <person name="Kohler A."/>
            <person name="Kuo A."/>
            <person name="Nagy L.G."/>
            <person name="Floudas D."/>
            <person name="Copeland A."/>
            <person name="Barry K.W."/>
            <person name="Cichocki N."/>
            <person name="Veneault-Fourrey C."/>
            <person name="LaButti K."/>
            <person name="Lindquist E.A."/>
            <person name="Lipzen A."/>
            <person name="Lundell T."/>
            <person name="Morin E."/>
            <person name="Murat C."/>
            <person name="Riley R."/>
            <person name="Ohm R."/>
            <person name="Sun H."/>
            <person name="Tunlid A."/>
            <person name="Henrissat B."/>
            <person name="Grigoriev I.V."/>
            <person name="Hibbett D.S."/>
            <person name="Martin F."/>
        </authorList>
    </citation>
    <scope>NUCLEOTIDE SEQUENCE [LARGE SCALE GENOMIC DNA]</scope>
    <source>
        <strain evidence="2">FD-334 SS-4</strain>
    </source>
</reference>
<evidence type="ECO:0000313" key="1">
    <source>
        <dbReference type="EMBL" id="KJA20187.1"/>
    </source>
</evidence>
<protein>
    <submittedName>
        <fullName evidence="1">Uncharacterized protein</fullName>
    </submittedName>
</protein>